<dbReference type="CDD" id="cd00555">
    <property type="entry name" value="Maf"/>
    <property type="match status" value="1"/>
</dbReference>
<dbReference type="NCBIfam" id="TIGR00172">
    <property type="entry name" value="maf"/>
    <property type="match status" value="1"/>
</dbReference>
<dbReference type="Proteomes" id="UP000663929">
    <property type="component" value="Chromosome"/>
</dbReference>
<evidence type="ECO:0000256" key="2">
    <source>
        <dbReference type="ARBA" id="ARBA00022801"/>
    </source>
</evidence>
<reference evidence="5" key="1">
    <citation type="submission" date="2021-03" db="EMBL/GenBank/DDBJ databases">
        <title>Acanthopleuribacteraceae sp. M133.</title>
        <authorList>
            <person name="Wang G."/>
        </authorList>
    </citation>
    <scope>NUCLEOTIDE SEQUENCE</scope>
    <source>
        <strain evidence="5">M133</strain>
    </source>
</reference>
<evidence type="ECO:0000256" key="1">
    <source>
        <dbReference type="ARBA" id="ARBA00001968"/>
    </source>
</evidence>
<dbReference type="GO" id="GO:0009117">
    <property type="term" value="P:nucleotide metabolic process"/>
    <property type="evidence" value="ECO:0007669"/>
    <property type="project" value="UniProtKB-KW"/>
</dbReference>
<dbReference type="KEGG" id="scor:J3U87_23310"/>
<dbReference type="Pfam" id="PF02545">
    <property type="entry name" value="Maf"/>
    <property type="match status" value="1"/>
</dbReference>
<dbReference type="Gene3D" id="3.90.950.10">
    <property type="match status" value="1"/>
</dbReference>
<dbReference type="EMBL" id="CP071793">
    <property type="protein sequence ID" value="QTD48519.1"/>
    <property type="molecule type" value="Genomic_DNA"/>
</dbReference>
<dbReference type="HAMAP" id="MF_00528">
    <property type="entry name" value="Maf"/>
    <property type="match status" value="1"/>
</dbReference>
<feature type="site" description="Important for substrate specificity" evidence="4">
    <location>
        <position position="27"/>
    </location>
</feature>
<dbReference type="EC" id="3.6.1.9" evidence="4"/>
<dbReference type="PANTHER" id="PTHR43213:SF5">
    <property type="entry name" value="BIFUNCTIONAL DTTP_UTP PYROPHOSPHATASE_METHYLTRANSFERASE PROTEIN-RELATED"/>
    <property type="match status" value="1"/>
</dbReference>
<comment type="catalytic activity">
    <reaction evidence="4">
        <text>dTTP + H2O = dTMP + diphosphate + H(+)</text>
        <dbReference type="Rhea" id="RHEA:28534"/>
        <dbReference type="ChEBI" id="CHEBI:15377"/>
        <dbReference type="ChEBI" id="CHEBI:15378"/>
        <dbReference type="ChEBI" id="CHEBI:33019"/>
        <dbReference type="ChEBI" id="CHEBI:37568"/>
        <dbReference type="ChEBI" id="CHEBI:63528"/>
        <dbReference type="EC" id="3.6.1.9"/>
    </reaction>
</comment>
<dbReference type="PIRSF" id="PIRSF006305">
    <property type="entry name" value="Maf"/>
    <property type="match status" value="1"/>
</dbReference>
<sequence length="211" mass="23361">MTSPSSPASKPFDRESLRLILASQSPRRANLLQQAGYTFETIPSQAEEKEAEFHTVEEVVMENAAIKGRDVVARIRSGFAGAETPTVLVAADTLVAMKGKVYPKPRDLDEAHHFLSTLGGRYHRVYTGVYLYHFNCDREAQLVDATRVMLRKMETAEIQKVFELVNPLDKAGAYGYQDSEWIVSSLIGSETNVIGLPMEALEAALTKLLAN</sequence>
<comment type="similarity">
    <text evidence="4">Belongs to the Maf family. YhdE subfamily.</text>
</comment>
<dbReference type="GO" id="GO:0005737">
    <property type="term" value="C:cytoplasm"/>
    <property type="evidence" value="ECO:0007669"/>
    <property type="project" value="UniProtKB-SubCell"/>
</dbReference>
<dbReference type="RefSeq" id="WP_237378177.1">
    <property type="nucleotide sequence ID" value="NZ_CP071793.1"/>
</dbReference>
<keyword evidence="6" id="KW-1185">Reference proteome</keyword>
<evidence type="ECO:0000256" key="3">
    <source>
        <dbReference type="ARBA" id="ARBA00023080"/>
    </source>
</evidence>
<comment type="subcellular location">
    <subcellularLocation>
        <location evidence="4">Cytoplasm</location>
    </subcellularLocation>
</comment>
<gene>
    <name evidence="5" type="primary">maf</name>
    <name evidence="5" type="ORF">J3U87_23310</name>
</gene>
<dbReference type="InterPro" id="IPR029001">
    <property type="entry name" value="ITPase-like_fam"/>
</dbReference>
<comment type="cofactor">
    <cofactor evidence="1 4">
        <name>a divalent metal cation</name>
        <dbReference type="ChEBI" id="CHEBI:60240"/>
    </cofactor>
</comment>
<proteinExistence type="inferred from homology"/>
<dbReference type="GO" id="GO:0047429">
    <property type="term" value="F:nucleoside triphosphate diphosphatase activity"/>
    <property type="evidence" value="ECO:0007669"/>
    <property type="project" value="UniProtKB-EC"/>
</dbReference>
<evidence type="ECO:0000313" key="5">
    <source>
        <dbReference type="EMBL" id="QTD48519.1"/>
    </source>
</evidence>
<keyword evidence="4" id="KW-0963">Cytoplasm</keyword>
<feature type="site" description="Important for substrate specificity" evidence="4">
    <location>
        <position position="93"/>
    </location>
</feature>
<evidence type="ECO:0000313" key="6">
    <source>
        <dbReference type="Proteomes" id="UP000663929"/>
    </source>
</evidence>
<keyword evidence="2 4" id="KW-0378">Hydrolase</keyword>
<name>A0A8A4TEI6_SULCO</name>
<evidence type="ECO:0000256" key="4">
    <source>
        <dbReference type="HAMAP-Rule" id="MF_00528"/>
    </source>
</evidence>
<keyword evidence="3 4" id="KW-0546">Nucleotide metabolism</keyword>
<accession>A0A8A4TEI6</accession>
<organism evidence="5 6">
    <name type="scientific">Sulfidibacter corallicola</name>
    <dbReference type="NCBI Taxonomy" id="2818388"/>
    <lineage>
        <taxon>Bacteria</taxon>
        <taxon>Pseudomonadati</taxon>
        <taxon>Acidobacteriota</taxon>
        <taxon>Holophagae</taxon>
        <taxon>Acanthopleuribacterales</taxon>
        <taxon>Acanthopleuribacteraceae</taxon>
        <taxon>Sulfidibacter</taxon>
    </lineage>
</organism>
<dbReference type="InterPro" id="IPR003697">
    <property type="entry name" value="Maf-like"/>
</dbReference>
<protein>
    <recommendedName>
        <fullName evidence="4">dTTP/UTP pyrophosphatase</fullName>
        <shortName evidence="4">dTTPase/UTPase</shortName>
        <ecNumber evidence="4">3.6.1.9</ecNumber>
    </recommendedName>
    <alternativeName>
        <fullName evidence="4">Nucleoside triphosphate pyrophosphatase</fullName>
    </alternativeName>
    <alternativeName>
        <fullName evidence="4">Nucleotide pyrophosphatase</fullName>
        <shortName evidence="4">Nucleotide PPase</shortName>
    </alternativeName>
</protein>
<comment type="function">
    <text evidence="4">Nucleoside triphosphate pyrophosphatase that hydrolyzes dTTP and UTP. May have a dual role in cell division arrest and in preventing the incorporation of modified nucleotides into cellular nucleic acids.</text>
</comment>
<dbReference type="PANTHER" id="PTHR43213">
    <property type="entry name" value="BIFUNCTIONAL DTTP/UTP PYROPHOSPHATASE/METHYLTRANSFERASE PROTEIN-RELATED"/>
    <property type="match status" value="1"/>
</dbReference>
<feature type="site" description="Important for substrate specificity" evidence="4">
    <location>
        <position position="177"/>
    </location>
</feature>
<comment type="caution">
    <text evidence="4">Lacks conserved residue(s) required for the propagation of feature annotation.</text>
</comment>
<dbReference type="SUPFAM" id="SSF52972">
    <property type="entry name" value="ITPase-like"/>
    <property type="match status" value="1"/>
</dbReference>
<comment type="catalytic activity">
    <reaction evidence="4">
        <text>UTP + H2O = UMP + diphosphate + H(+)</text>
        <dbReference type="Rhea" id="RHEA:29395"/>
        <dbReference type="ChEBI" id="CHEBI:15377"/>
        <dbReference type="ChEBI" id="CHEBI:15378"/>
        <dbReference type="ChEBI" id="CHEBI:33019"/>
        <dbReference type="ChEBI" id="CHEBI:46398"/>
        <dbReference type="ChEBI" id="CHEBI:57865"/>
        <dbReference type="EC" id="3.6.1.9"/>
    </reaction>
</comment>
<feature type="active site" description="Proton acceptor" evidence="4">
    <location>
        <position position="92"/>
    </location>
</feature>
<dbReference type="AlphaFoldDB" id="A0A8A4TEI6"/>